<dbReference type="PANTHER" id="PTHR43155:SF1">
    <property type="entry name" value="3'3'-CGAMP-SPECIFIC PHOSPHODIESTERASE 1"/>
    <property type="match status" value="1"/>
</dbReference>
<dbReference type="eggNOG" id="COG2206">
    <property type="taxonomic scope" value="Bacteria"/>
</dbReference>
<evidence type="ECO:0000313" key="2">
    <source>
        <dbReference type="EMBL" id="EGO63600.1"/>
    </source>
</evidence>
<protein>
    <submittedName>
        <fullName evidence="2">HD-GYP domain-containing protein</fullName>
    </submittedName>
</protein>
<dbReference type="InterPro" id="IPR006674">
    <property type="entry name" value="HD_domain"/>
</dbReference>
<feature type="domain" description="HD-GYP" evidence="1">
    <location>
        <begin position="211"/>
        <end position="407"/>
    </location>
</feature>
<dbReference type="SUPFAM" id="SSF109604">
    <property type="entry name" value="HD-domain/PDEase-like"/>
    <property type="match status" value="2"/>
</dbReference>
<dbReference type="InterPro" id="IPR037522">
    <property type="entry name" value="HD_GYP_dom"/>
</dbReference>
<dbReference type="STRING" id="1009370.ALO_12861"/>
<evidence type="ECO:0000259" key="1">
    <source>
        <dbReference type="PROSITE" id="PS51832"/>
    </source>
</evidence>
<dbReference type="PANTHER" id="PTHR43155">
    <property type="entry name" value="CYCLIC DI-GMP PHOSPHODIESTERASE PA4108-RELATED"/>
    <property type="match status" value="1"/>
</dbReference>
<name>F7NKF9_9FIRM</name>
<sequence length="411" mass="46733">MIFAIRPIKLLKALSQSLELTVNKTSQHHWRTAMIAYRIAEYIGMNERTQQALVYAALLHDIGAASDWEERRKLQSFEISNEMHHHAWSGYVLLKNSPQLGFLADYIRHHHDFWDGSSPNGKAGTEIPLISRIIALADRIEVLLQDDVYILDQRRDILTAVRKGSGTVFEPELVGVISEISCQESFWLDLMNANYYTGFFEMFDWGRFRYSIDDMLDIAEVFATIIDRTSQFTAAHSRKVSCLSAFLAQVKGYSEEEIKLMRIAGLMHDLGKLAIPNEILEKNSQLTEQEYAIIKQHTYYTYRLLEQIDGFQMVAEWAAYHHETIDGTGYPFRIGGAGLSLGSRMVAVADVFAALAEDRPYRKPMEFAQLVKVMQSMAECGKIDGSLVKDLFSHKEEIYALLAGIQSKVAV</sequence>
<evidence type="ECO:0000313" key="3">
    <source>
        <dbReference type="Proteomes" id="UP000003240"/>
    </source>
</evidence>
<comment type="caution">
    <text evidence="2">The sequence shown here is derived from an EMBL/GenBank/DDBJ whole genome shotgun (WGS) entry which is preliminary data.</text>
</comment>
<proteinExistence type="predicted"/>
<dbReference type="Gene3D" id="1.10.3210.10">
    <property type="entry name" value="Hypothetical protein af1432"/>
    <property type="match status" value="2"/>
</dbReference>
<feature type="domain" description="HD-GYP" evidence="1">
    <location>
        <begin position="3"/>
        <end position="193"/>
    </location>
</feature>
<dbReference type="AlphaFoldDB" id="F7NKF9"/>
<gene>
    <name evidence="2" type="ORF">ALO_12861</name>
</gene>
<dbReference type="OrthoDB" id="9804747at2"/>
<dbReference type="CDD" id="cd00077">
    <property type="entry name" value="HDc"/>
    <property type="match status" value="2"/>
</dbReference>
<accession>F7NKF9</accession>
<dbReference type="Proteomes" id="UP000003240">
    <property type="component" value="Unassembled WGS sequence"/>
</dbReference>
<keyword evidence="3" id="KW-1185">Reference proteome</keyword>
<dbReference type="Pfam" id="PF13487">
    <property type="entry name" value="HD_5"/>
    <property type="match status" value="1"/>
</dbReference>
<dbReference type="EMBL" id="AFGF01000107">
    <property type="protein sequence ID" value="EGO63600.1"/>
    <property type="molecule type" value="Genomic_DNA"/>
</dbReference>
<dbReference type="InterPro" id="IPR003607">
    <property type="entry name" value="HD/PDEase_dom"/>
</dbReference>
<dbReference type="Pfam" id="PF01966">
    <property type="entry name" value="HD"/>
    <property type="match status" value="1"/>
</dbReference>
<reference evidence="2 3" key="1">
    <citation type="journal article" date="2011" name="EMBO J.">
        <title>Structural diversity of bacterial flagellar motors.</title>
        <authorList>
            <person name="Chen S."/>
            <person name="Beeby M."/>
            <person name="Murphy G.E."/>
            <person name="Leadbetter J.R."/>
            <person name="Hendrixson D.R."/>
            <person name="Briegel A."/>
            <person name="Li Z."/>
            <person name="Shi J."/>
            <person name="Tocheva E.I."/>
            <person name="Muller A."/>
            <person name="Dobro M.J."/>
            <person name="Jensen G.J."/>
        </authorList>
    </citation>
    <scope>NUCLEOTIDE SEQUENCE [LARGE SCALE GENOMIC DNA]</scope>
    <source>
        <strain evidence="2 3">DSM 6540</strain>
    </source>
</reference>
<organism evidence="2 3">
    <name type="scientific">Acetonema longum DSM 6540</name>
    <dbReference type="NCBI Taxonomy" id="1009370"/>
    <lineage>
        <taxon>Bacteria</taxon>
        <taxon>Bacillati</taxon>
        <taxon>Bacillota</taxon>
        <taxon>Negativicutes</taxon>
        <taxon>Acetonemataceae</taxon>
        <taxon>Acetonema</taxon>
    </lineage>
</organism>
<dbReference type="SMART" id="SM00471">
    <property type="entry name" value="HDc"/>
    <property type="match status" value="2"/>
</dbReference>
<dbReference type="PROSITE" id="PS51832">
    <property type="entry name" value="HD_GYP"/>
    <property type="match status" value="2"/>
</dbReference>